<protein>
    <submittedName>
        <fullName evidence="1">Uncharacterized protein</fullName>
    </submittedName>
</protein>
<dbReference type="Proteomes" id="UP000078561">
    <property type="component" value="Unassembled WGS sequence"/>
</dbReference>
<organism evidence="1">
    <name type="scientific">Absidia glauca</name>
    <name type="common">Pin mould</name>
    <dbReference type="NCBI Taxonomy" id="4829"/>
    <lineage>
        <taxon>Eukaryota</taxon>
        <taxon>Fungi</taxon>
        <taxon>Fungi incertae sedis</taxon>
        <taxon>Mucoromycota</taxon>
        <taxon>Mucoromycotina</taxon>
        <taxon>Mucoromycetes</taxon>
        <taxon>Mucorales</taxon>
        <taxon>Cunninghamellaceae</taxon>
        <taxon>Absidia</taxon>
    </lineage>
</organism>
<accession>A0A168QD35</accession>
<dbReference type="AlphaFoldDB" id="A0A168QD35"/>
<keyword evidence="2" id="KW-1185">Reference proteome</keyword>
<evidence type="ECO:0000313" key="2">
    <source>
        <dbReference type="Proteomes" id="UP000078561"/>
    </source>
</evidence>
<dbReference type="EMBL" id="LT554361">
    <property type="protein sequence ID" value="SAM04357.1"/>
    <property type="molecule type" value="Genomic_DNA"/>
</dbReference>
<evidence type="ECO:0000313" key="1">
    <source>
        <dbReference type="EMBL" id="SAM04357.1"/>
    </source>
</evidence>
<dbReference type="InParanoid" id="A0A168QD35"/>
<name>A0A168QD35_ABSGL</name>
<sequence length="149" mass="16294">MKVLIVSKIQDTQVGSVQMVVFVAFPFTSDSWSRHPLPTVGLDTHSRQLVSTPTSNSRPRCPSKTNEYGLSMRGLPINQHPLSTFGPDRLLMPKTGPNFGWGGDGCIKIGIPSTEQVGHTDVKMNVDIVPPPRGDVWLTPRELVAIALH</sequence>
<proteinExistence type="predicted"/>
<gene>
    <name evidence="1" type="primary">ABSGL_10218.1 scaffold 11814</name>
</gene>
<reference evidence="1" key="1">
    <citation type="submission" date="2016-04" db="EMBL/GenBank/DDBJ databases">
        <authorList>
            <person name="Evans L.H."/>
            <person name="Alamgir A."/>
            <person name="Owens N."/>
            <person name="Weber N.D."/>
            <person name="Virtaneva K."/>
            <person name="Barbian K."/>
            <person name="Babar A."/>
            <person name="Rosenke K."/>
        </authorList>
    </citation>
    <scope>NUCLEOTIDE SEQUENCE [LARGE SCALE GENOMIC DNA]</scope>
    <source>
        <strain evidence="1">CBS 101.48</strain>
    </source>
</reference>